<dbReference type="PANTHER" id="PTHR32089:SF112">
    <property type="entry name" value="LYSOZYME-LIKE PROTEIN-RELATED"/>
    <property type="match status" value="1"/>
</dbReference>
<evidence type="ECO:0000259" key="7">
    <source>
        <dbReference type="PROSITE" id="PS50111"/>
    </source>
</evidence>
<name>A0ABQ6IUH0_9MICO</name>
<dbReference type="Gene3D" id="1.10.287.950">
    <property type="entry name" value="Methyl-accepting chemotaxis protein"/>
    <property type="match status" value="1"/>
</dbReference>
<dbReference type="Proteomes" id="UP001157126">
    <property type="component" value="Unassembled WGS sequence"/>
</dbReference>
<comment type="similarity">
    <text evidence="4">Belongs to the methyl-accepting chemotaxis (MCP) protein family.</text>
</comment>
<dbReference type="RefSeq" id="WP_284305105.1">
    <property type="nucleotide sequence ID" value="NZ_BSUO01000001.1"/>
</dbReference>
<evidence type="ECO:0000256" key="5">
    <source>
        <dbReference type="PROSITE-ProRule" id="PRU00284"/>
    </source>
</evidence>
<feature type="transmembrane region" description="Helical" evidence="6">
    <location>
        <begin position="23"/>
        <end position="43"/>
    </location>
</feature>
<sequence length="549" mass="57515">MSSSPIATEGTTAGRGLTLARRIMLIALVGGLGLLLLGTTALLSSSSFRGSLDDINTIRQAAITTSRLGTFNSDVIGWQRGYAWDTRRIDPDKAVADDNPNRAGYLKSAGELRALLDAMPVALLTGPEKAQFDEIKQSWTDFFAIDDQAVALYRQGTPEALAQADALIIDKGRAEFATISELTPKLNGSINGRVSAINNDSRAADDAARMFQVVLLVVGLVTLALLAWLTIRAIRRATSELDTSMRALAQGDLTRDPQVFTRDELGSMAAALRVAQARLRELVEGVATTAGGVAAASEQFSSASKEMGRDAGTTAERLGQMSSAATGTSDNIQTVAAGTEEMTASIREIAKSASDAAHVASSAVMVADRTNATVSQLGQSSVEIGNVIKTITGIAEQTNLLALNATIEAARAGEAGKGFAVVANEVKDLAQETARATEDIGTRVEAIQGDTQAAVAAISEISSIISQISDTQQAIASAVEEQTATTNEMGRNVSDAAAGARSISDGITQRVSAARHSHESAQETERAATELAQRASDLEGLISRFTYRV</sequence>
<feature type="domain" description="Methyl-accepting transducer" evidence="7">
    <location>
        <begin position="289"/>
        <end position="532"/>
    </location>
</feature>
<accession>A0ABQ6IUH0</accession>
<dbReference type="InterPro" id="IPR004089">
    <property type="entry name" value="MCPsignal_dom"/>
</dbReference>
<dbReference type="Pfam" id="PF00015">
    <property type="entry name" value="MCPsignal"/>
    <property type="match status" value="1"/>
</dbReference>
<keyword evidence="6" id="KW-0472">Membrane</keyword>
<organism evidence="9 10">
    <name type="scientific">Mobilicoccus caccae</name>
    <dbReference type="NCBI Taxonomy" id="1859295"/>
    <lineage>
        <taxon>Bacteria</taxon>
        <taxon>Bacillati</taxon>
        <taxon>Actinomycetota</taxon>
        <taxon>Actinomycetes</taxon>
        <taxon>Micrococcales</taxon>
        <taxon>Dermatophilaceae</taxon>
        <taxon>Mobilicoccus</taxon>
    </lineage>
</organism>
<evidence type="ECO:0000256" key="2">
    <source>
        <dbReference type="ARBA" id="ARBA00022989"/>
    </source>
</evidence>
<keyword evidence="3 5" id="KW-0807">Transducer</keyword>
<evidence type="ECO:0000313" key="10">
    <source>
        <dbReference type="Proteomes" id="UP001157126"/>
    </source>
</evidence>
<evidence type="ECO:0000259" key="8">
    <source>
        <dbReference type="PROSITE" id="PS50885"/>
    </source>
</evidence>
<evidence type="ECO:0000256" key="3">
    <source>
        <dbReference type="ARBA" id="ARBA00023224"/>
    </source>
</evidence>
<proteinExistence type="inferred from homology"/>
<protein>
    <submittedName>
        <fullName evidence="9">Chemotaxis protein</fullName>
    </submittedName>
</protein>
<feature type="transmembrane region" description="Helical" evidence="6">
    <location>
        <begin position="210"/>
        <end position="231"/>
    </location>
</feature>
<evidence type="ECO:0000313" key="9">
    <source>
        <dbReference type="EMBL" id="GMA41560.1"/>
    </source>
</evidence>
<dbReference type="SUPFAM" id="SSF58104">
    <property type="entry name" value="Methyl-accepting chemotaxis protein (MCP) signaling domain"/>
    <property type="match status" value="1"/>
</dbReference>
<dbReference type="PANTHER" id="PTHR32089">
    <property type="entry name" value="METHYL-ACCEPTING CHEMOTAXIS PROTEIN MCPB"/>
    <property type="match status" value="1"/>
</dbReference>
<comment type="caution">
    <text evidence="9">The sequence shown here is derived from an EMBL/GenBank/DDBJ whole genome shotgun (WGS) entry which is preliminary data.</text>
</comment>
<gene>
    <name evidence="9" type="ORF">GCM10025883_36050</name>
</gene>
<dbReference type="InterPro" id="IPR003660">
    <property type="entry name" value="HAMP_dom"/>
</dbReference>
<keyword evidence="1 6" id="KW-0812">Transmembrane</keyword>
<evidence type="ECO:0000256" key="6">
    <source>
        <dbReference type="SAM" id="Phobius"/>
    </source>
</evidence>
<evidence type="ECO:0000256" key="1">
    <source>
        <dbReference type="ARBA" id="ARBA00022692"/>
    </source>
</evidence>
<keyword evidence="2 6" id="KW-1133">Transmembrane helix</keyword>
<feature type="domain" description="HAMP" evidence="8">
    <location>
        <begin position="232"/>
        <end position="284"/>
    </location>
</feature>
<dbReference type="PROSITE" id="PS50885">
    <property type="entry name" value="HAMP"/>
    <property type="match status" value="1"/>
</dbReference>
<dbReference type="CDD" id="cd06225">
    <property type="entry name" value="HAMP"/>
    <property type="match status" value="1"/>
</dbReference>
<keyword evidence="10" id="KW-1185">Reference proteome</keyword>
<dbReference type="SMART" id="SM00304">
    <property type="entry name" value="HAMP"/>
    <property type="match status" value="1"/>
</dbReference>
<dbReference type="EMBL" id="BSUO01000001">
    <property type="protein sequence ID" value="GMA41560.1"/>
    <property type="molecule type" value="Genomic_DNA"/>
</dbReference>
<dbReference type="PROSITE" id="PS50111">
    <property type="entry name" value="CHEMOTAXIS_TRANSDUC_2"/>
    <property type="match status" value="1"/>
</dbReference>
<dbReference type="SMART" id="SM00283">
    <property type="entry name" value="MA"/>
    <property type="match status" value="1"/>
</dbReference>
<reference evidence="10" key="1">
    <citation type="journal article" date="2019" name="Int. J. Syst. Evol. Microbiol.">
        <title>The Global Catalogue of Microorganisms (GCM) 10K type strain sequencing project: providing services to taxonomists for standard genome sequencing and annotation.</title>
        <authorList>
            <consortium name="The Broad Institute Genomics Platform"/>
            <consortium name="The Broad Institute Genome Sequencing Center for Infectious Disease"/>
            <person name="Wu L."/>
            <person name="Ma J."/>
        </authorList>
    </citation>
    <scope>NUCLEOTIDE SEQUENCE [LARGE SCALE GENOMIC DNA]</scope>
    <source>
        <strain evidence="10">NBRC 113072</strain>
    </source>
</reference>
<evidence type="ECO:0000256" key="4">
    <source>
        <dbReference type="ARBA" id="ARBA00029447"/>
    </source>
</evidence>
<dbReference type="Pfam" id="PF00672">
    <property type="entry name" value="HAMP"/>
    <property type="match status" value="1"/>
</dbReference>